<dbReference type="RefSeq" id="WP_304544831.1">
    <property type="nucleotide sequence ID" value="NZ_JARPTC010000023.1"/>
</dbReference>
<evidence type="ECO:0000256" key="1">
    <source>
        <dbReference type="ARBA" id="ARBA00008984"/>
    </source>
</evidence>
<sequence length="70" mass="8004">MKKVVDARGLSCPEPVILTRRVLQEQGIDQVEVIVDNKTAVENITRTAENLGWLVKVQEQNEEYILIITR</sequence>
<evidence type="ECO:0000313" key="4">
    <source>
        <dbReference type="Proteomes" id="UP001172911"/>
    </source>
</evidence>
<dbReference type="CDD" id="cd03421">
    <property type="entry name" value="SirA_like_N"/>
    <property type="match status" value="1"/>
</dbReference>
<accession>A0AAW7ZHC9</accession>
<comment type="similarity">
    <text evidence="1">Belongs to the sulfur carrier protein TusA family.</text>
</comment>
<evidence type="ECO:0000313" key="3">
    <source>
        <dbReference type="EMBL" id="MDO7788683.1"/>
    </source>
</evidence>
<feature type="domain" description="UPF0033" evidence="2">
    <location>
        <begin position="3"/>
        <end position="70"/>
    </location>
</feature>
<dbReference type="PANTHER" id="PTHR33279">
    <property type="entry name" value="SULFUR CARRIER PROTEIN YEDF-RELATED"/>
    <property type="match status" value="1"/>
</dbReference>
<dbReference type="PANTHER" id="PTHR33279:SF6">
    <property type="entry name" value="SULFUR CARRIER PROTEIN YEDF-RELATED"/>
    <property type="match status" value="1"/>
</dbReference>
<dbReference type="EMBL" id="JARPTC010000023">
    <property type="protein sequence ID" value="MDO7788683.1"/>
    <property type="molecule type" value="Genomic_DNA"/>
</dbReference>
<dbReference type="InterPro" id="IPR036868">
    <property type="entry name" value="TusA-like_sf"/>
</dbReference>
<dbReference type="AlphaFoldDB" id="A0AAW7ZHC9"/>
<reference evidence="3" key="2">
    <citation type="submission" date="2023-03" db="EMBL/GenBank/DDBJ databases">
        <authorList>
            <person name="Zhang Z."/>
        </authorList>
    </citation>
    <scope>NUCLEOTIDE SEQUENCE</scope>
    <source>
        <strain evidence="3">DSA</strain>
    </source>
</reference>
<reference evidence="3" key="1">
    <citation type="journal article" date="2023" name="J. Hazard. Mater.">
        <title>Anaerobic biodegradation of pyrene and benzo[a]pyrene by a new sulfate-reducing Desulforamulus aquiferis strain DSA.</title>
        <authorList>
            <person name="Zhang Z."/>
            <person name="Sun J."/>
            <person name="Gong X."/>
            <person name="Wang C."/>
            <person name="Wang H."/>
        </authorList>
    </citation>
    <scope>NUCLEOTIDE SEQUENCE</scope>
    <source>
        <strain evidence="3">DSA</strain>
    </source>
</reference>
<proteinExistence type="inferred from homology"/>
<organism evidence="3 4">
    <name type="scientific">Desulforamulus aquiferis</name>
    <dbReference type="NCBI Taxonomy" id="1397668"/>
    <lineage>
        <taxon>Bacteria</taxon>
        <taxon>Bacillati</taxon>
        <taxon>Bacillota</taxon>
        <taxon>Clostridia</taxon>
        <taxon>Eubacteriales</taxon>
        <taxon>Peptococcaceae</taxon>
        <taxon>Desulforamulus</taxon>
    </lineage>
</organism>
<dbReference type="Proteomes" id="UP001172911">
    <property type="component" value="Unassembled WGS sequence"/>
</dbReference>
<keyword evidence="4" id="KW-1185">Reference proteome</keyword>
<name>A0AAW7ZHC9_9FIRM</name>
<evidence type="ECO:0000259" key="2">
    <source>
        <dbReference type="Pfam" id="PF01206"/>
    </source>
</evidence>
<protein>
    <submittedName>
        <fullName evidence="3">Sulfurtransferase TusA family protein</fullName>
    </submittedName>
</protein>
<dbReference type="InterPro" id="IPR001455">
    <property type="entry name" value="TusA-like"/>
</dbReference>
<dbReference type="Pfam" id="PF01206">
    <property type="entry name" value="TusA"/>
    <property type="match status" value="1"/>
</dbReference>
<gene>
    <name evidence="3" type="ORF">P6N53_15750</name>
</gene>
<dbReference type="SUPFAM" id="SSF64307">
    <property type="entry name" value="SirA-like"/>
    <property type="match status" value="1"/>
</dbReference>
<comment type="caution">
    <text evidence="3">The sequence shown here is derived from an EMBL/GenBank/DDBJ whole genome shotgun (WGS) entry which is preliminary data.</text>
</comment>
<dbReference type="Gene3D" id="3.30.110.40">
    <property type="entry name" value="TusA-like domain"/>
    <property type="match status" value="1"/>
</dbReference>